<evidence type="ECO:0000256" key="1">
    <source>
        <dbReference type="ARBA" id="ARBA00004141"/>
    </source>
</evidence>
<evidence type="ECO:0000313" key="6">
    <source>
        <dbReference type="EMBL" id="UJO22961.1"/>
    </source>
</evidence>
<dbReference type="GeneID" id="71991694"/>
<dbReference type="KEGG" id="ffu:CLAFUR5_11816"/>
<proteinExistence type="predicted"/>
<keyword evidence="7" id="KW-1185">Reference proteome</keyword>
<accession>A0A9Q8UUI1</accession>
<dbReference type="GO" id="GO:0022857">
    <property type="term" value="F:transmembrane transporter activity"/>
    <property type="evidence" value="ECO:0007669"/>
    <property type="project" value="TreeGrafter"/>
</dbReference>
<dbReference type="SUPFAM" id="SSF103473">
    <property type="entry name" value="MFS general substrate transporter"/>
    <property type="match status" value="1"/>
</dbReference>
<evidence type="ECO:0000313" key="7">
    <source>
        <dbReference type="Proteomes" id="UP000756132"/>
    </source>
</evidence>
<evidence type="ECO:0000256" key="5">
    <source>
        <dbReference type="SAM" id="Phobius"/>
    </source>
</evidence>
<feature type="transmembrane region" description="Helical" evidence="5">
    <location>
        <begin position="63"/>
        <end position="83"/>
    </location>
</feature>
<dbReference type="Gene3D" id="1.20.1250.20">
    <property type="entry name" value="MFS general substrate transporter like domains"/>
    <property type="match status" value="1"/>
</dbReference>
<organism evidence="6 7">
    <name type="scientific">Passalora fulva</name>
    <name type="common">Tomato leaf mold</name>
    <name type="synonym">Cladosporium fulvum</name>
    <dbReference type="NCBI Taxonomy" id="5499"/>
    <lineage>
        <taxon>Eukaryota</taxon>
        <taxon>Fungi</taxon>
        <taxon>Dikarya</taxon>
        <taxon>Ascomycota</taxon>
        <taxon>Pezizomycotina</taxon>
        <taxon>Dothideomycetes</taxon>
        <taxon>Dothideomycetidae</taxon>
        <taxon>Mycosphaerellales</taxon>
        <taxon>Mycosphaerellaceae</taxon>
        <taxon>Fulvia</taxon>
    </lineage>
</organism>
<dbReference type="Proteomes" id="UP000756132">
    <property type="component" value="Chromosome 10"/>
</dbReference>
<comment type="subcellular location">
    <subcellularLocation>
        <location evidence="1">Membrane</location>
        <topology evidence="1">Multi-pass membrane protein</topology>
    </subcellularLocation>
</comment>
<feature type="transmembrane region" description="Helical" evidence="5">
    <location>
        <begin position="95"/>
        <end position="116"/>
    </location>
</feature>
<evidence type="ECO:0000256" key="2">
    <source>
        <dbReference type="ARBA" id="ARBA00022692"/>
    </source>
</evidence>
<evidence type="ECO:0000256" key="4">
    <source>
        <dbReference type="ARBA" id="ARBA00023136"/>
    </source>
</evidence>
<evidence type="ECO:0000256" key="3">
    <source>
        <dbReference type="ARBA" id="ARBA00022989"/>
    </source>
</evidence>
<dbReference type="PANTHER" id="PTHR23502:SF139">
    <property type="entry name" value="MAJOR FACILITATOR SUPERFAMILY (MFS) PROFILE DOMAIN-CONTAINING PROTEIN-RELATED"/>
    <property type="match status" value="1"/>
</dbReference>
<keyword evidence="3 5" id="KW-1133">Transmembrane helix</keyword>
<feature type="transmembrane region" description="Helical" evidence="5">
    <location>
        <begin position="155"/>
        <end position="176"/>
    </location>
</feature>
<gene>
    <name evidence="6" type="ORF">CLAFUR5_11816</name>
</gene>
<dbReference type="OrthoDB" id="2585655at2759"/>
<dbReference type="InterPro" id="IPR036259">
    <property type="entry name" value="MFS_trans_sf"/>
</dbReference>
<sequence>MLRSYLYHPAIYANPISFSRLIFIGLIVGTVFSELFCSGRLSDWLLVKVAARNGTKKTPEMRLWLVYPAALLTSVGLIVWGISIDRNYHWMVGQVAFAFIGAGIQMANTAVCAYVIDAYPRQSMSVVVFYAVLLNMSAFVDPFFIAYWVDAVGYTWTFAGHALITVFFCIIIFALLHKFGGKIRARNGVPDWVNPESDDA</sequence>
<dbReference type="RefSeq" id="XP_047767327.1">
    <property type="nucleotide sequence ID" value="XM_047910964.1"/>
</dbReference>
<dbReference type="PANTHER" id="PTHR23502">
    <property type="entry name" value="MAJOR FACILITATOR SUPERFAMILY"/>
    <property type="match status" value="1"/>
</dbReference>
<feature type="transmembrane region" description="Helical" evidence="5">
    <location>
        <begin position="20"/>
        <end position="42"/>
    </location>
</feature>
<keyword evidence="4 5" id="KW-0472">Membrane</keyword>
<feature type="transmembrane region" description="Helical" evidence="5">
    <location>
        <begin position="128"/>
        <end position="149"/>
    </location>
</feature>
<name>A0A9Q8UUI1_PASFU</name>
<reference evidence="6" key="1">
    <citation type="submission" date="2021-12" db="EMBL/GenBank/DDBJ databases">
        <authorList>
            <person name="Zaccaron A."/>
            <person name="Stergiopoulos I."/>
        </authorList>
    </citation>
    <scope>NUCLEOTIDE SEQUENCE</scope>
    <source>
        <strain evidence="6">Race5_Kim</strain>
    </source>
</reference>
<dbReference type="EMBL" id="CP090172">
    <property type="protein sequence ID" value="UJO22961.1"/>
    <property type="molecule type" value="Genomic_DNA"/>
</dbReference>
<keyword evidence="2 5" id="KW-0812">Transmembrane</keyword>
<reference evidence="6" key="2">
    <citation type="journal article" date="2022" name="Microb. Genom.">
        <title>A chromosome-scale genome assembly of the tomato pathogen Cladosporium fulvum reveals a compartmentalized genome architecture and the presence of a dispensable chromosome.</title>
        <authorList>
            <person name="Zaccaron A.Z."/>
            <person name="Chen L.H."/>
            <person name="Samaras A."/>
            <person name="Stergiopoulos I."/>
        </authorList>
    </citation>
    <scope>NUCLEOTIDE SEQUENCE</scope>
    <source>
        <strain evidence="6">Race5_Kim</strain>
    </source>
</reference>
<dbReference type="GO" id="GO:0005886">
    <property type="term" value="C:plasma membrane"/>
    <property type="evidence" value="ECO:0007669"/>
    <property type="project" value="TreeGrafter"/>
</dbReference>
<protein>
    <submittedName>
        <fullName evidence="6">Efflux pump mfs2</fullName>
    </submittedName>
</protein>
<dbReference type="AlphaFoldDB" id="A0A9Q8UUI1"/>